<evidence type="ECO:0000313" key="1">
    <source>
        <dbReference type="EMBL" id="KAJ8679048.1"/>
    </source>
</evidence>
<accession>A0ACC2P7G5</accession>
<gene>
    <name evidence="1" type="ORF">QAD02_014835</name>
</gene>
<reference evidence="1" key="1">
    <citation type="submission" date="2023-04" db="EMBL/GenBank/DDBJ databases">
        <title>A chromosome-level genome assembly of the parasitoid wasp Eretmocerus hayati.</title>
        <authorList>
            <person name="Zhong Y."/>
            <person name="Liu S."/>
            <person name="Liu Y."/>
        </authorList>
    </citation>
    <scope>NUCLEOTIDE SEQUENCE</scope>
    <source>
        <strain evidence="1">ZJU_SS_LIU_2023</strain>
    </source>
</reference>
<comment type="caution">
    <text evidence="1">The sequence shown here is derived from an EMBL/GenBank/DDBJ whole genome shotgun (WGS) entry which is preliminary data.</text>
</comment>
<evidence type="ECO:0000313" key="2">
    <source>
        <dbReference type="Proteomes" id="UP001239111"/>
    </source>
</evidence>
<dbReference type="EMBL" id="CM056742">
    <property type="protein sequence ID" value="KAJ8679048.1"/>
    <property type="molecule type" value="Genomic_DNA"/>
</dbReference>
<name>A0ACC2P7G5_9HYME</name>
<proteinExistence type="predicted"/>
<organism evidence="1 2">
    <name type="scientific">Eretmocerus hayati</name>
    <dbReference type="NCBI Taxonomy" id="131215"/>
    <lineage>
        <taxon>Eukaryota</taxon>
        <taxon>Metazoa</taxon>
        <taxon>Ecdysozoa</taxon>
        <taxon>Arthropoda</taxon>
        <taxon>Hexapoda</taxon>
        <taxon>Insecta</taxon>
        <taxon>Pterygota</taxon>
        <taxon>Neoptera</taxon>
        <taxon>Endopterygota</taxon>
        <taxon>Hymenoptera</taxon>
        <taxon>Apocrita</taxon>
        <taxon>Proctotrupomorpha</taxon>
        <taxon>Chalcidoidea</taxon>
        <taxon>Aphelinidae</taxon>
        <taxon>Aphelininae</taxon>
        <taxon>Eretmocerus</taxon>
    </lineage>
</organism>
<protein>
    <submittedName>
        <fullName evidence="1">Uncharacterized protein</fullName>
    </submittedName>
</protein>
<sequence length="146" mass="16238">MRDRGYKNTAGFYGTSRMPTPRDDAVELTAGHVEFSAKFCENTDLQKEVPPQVSAAREKEGVVNQKLGNNDVHGIAAPPVAFKKPLATKSSAGEGNSRERIEEPKPKRKRVKKSDNQSMVEKLESVKQFSEKIKRIIRSISTSSLH</sequence>
<dbReference type="Proteomes" id="UP001239111">
    <property type="component" value="Chromosome 2"/>
</dbReference>
<keyword evidence="2" id="KW-1185">Reference proteome</keyword>